<evidence type="ECO:0000256" key="4">
    <source>
        <dbReference type="ARBA" id="ARBA00022807"/>
    </source>
</evidence>
<feature type="chain" id="PRO_5047109198" evidence="6">
    <location>
        <begin position="24"/>
        <end position="464"/>
    </location>
</feature>
<feature type="active site" evidence="5">
    <location>
        <position position="420"/>
    </location>
</feature>
<dbReference type="Proteomes" id="UP001597417">
    <property type="component" value="Unassembled WGS sequence"/>
</dbReference>
<evidence type="ECO:0000313" key="8">
    <source>
        <dbReference type="EMBL" id="MFD2421850.1"/>
    </source>
</evidence>
<evidence type="ECO:0000256" key="6">
    <source>
        <dbReference type="SAM" id="SignalP"/>
    </source>
</evidence>
<feature type="active site" evidence="5">
    <location>
        <position position="203"/>
    </location>
</feature>
<dbReference type="RefSeq" id="WP_378270650.1">
    <property type="nucleotide sequence ID" value="NZ_JBHUKR010000023.1"/>
</dbReference>
<keyword evidence="3 5" id="KW-0378">Hydrolase</keyword>
<dbReference type="Pfam" id="PF00648">
    <property type="entry name" value="Peptidase_C2"/>
    <property type="match status" value="1"/>
</dbReference>
<evidence type="ECO:0000259" key="7">
    <source>
        <dbReference type="PROSITE" id="PS50203"/>
    </source>
</evidence>
<keyword evidence="4 5" id="KW-0788">Thiol protease</keyword>
<dbReference type="InterPro" id="IPR001300">
    <property type="entry name" value="Peptidase_C2_calpain_cat"/>
</dbReference>
<proteinExistence type="inferred from homology"/>
<dbReference type="GO" id="GO:0006508">
    <property type="term" value="P:proteolysis"/>
    <property type="evidence" value="ECO:0007669"/>
    <property type="project" value="UniProtKB-KW"/>
</dbReference>
<feature type="active site" evidence="5">
    <location>
        <position position="402"/>
    </location>
</feature>
<dbReference type="EMBL" id="JBHUKR010000023">
    <property type="protein sequence ID" value="MFD2421850.1"/>
    <property type="molecule type" value="Genomic_DNA"/>
</dbReference>
<comment type="similarity">
    <text evidence="1">Belongs to the peptidase C2 family.</text>
</comment>
<feature type="signal peptide" evidence="6">
    <location>
        <begin position="1"/>
        <end position="23"/>
    </location>
</feature>
<keyword evidence="9" id="KW-1185">Reference proteome</keyword>
<dbReference type="PROSITE" id="PS50203">
    <property type="entry name" value="CALPAIN_CAT"/>
    <property type="match status" value="1"/>
</dbReference>
<reference evidence="9" key="1">
    <citation type="journal article" date="2019" name="Int. J. Syst. Evol. Microbiol.">
        <title>The Global Catalogue of Microorganisms (GCM) 10K type strain sequencing project: providing services to taxonomists for standard genome sequencing and annotation.</title>
        <authorList>
            <consortium name="The Broad Institute Genomics Platform"/>
            <consortium name="The Broad Institute Genome Sequencing Center for Infectious Disease"/>
            <person name="Wu L."/>
            <person name="Ma J."/>
        </authorList>
    </citation>
    <scope>NUCLEOTIDE SEQUENCE [LARGE SCALE GENOMIC DNA]</scope>
    <source>
        <strain evidence="9">CGMCC 4.7645</strain>
    </source>
</reference>
<gene>
    <name evidence="8" type="ORF">ACFSXZ_36530</name>
</gene>
<sequence length="464" mass="49473">MNRLYTGAALVAAAALAVGGVAAGHLSGRSNADRAATVDLAVSVPGDGGGSAAVANAVQQTRKMIESPFLLHSASVLTTDLEALDPAGMDSYLATLSNSELRSLDRVLRPQFSGPAAPRQIADQARRRLVNALLDRASGRNVTRITPLLTFLQPELRTSDGAWQKNTKWDFQYTPAIGRPGGLYGPADGPDLHDADQRDLNDCYFHAELLSLARRDPIWVEHNITQNDNGTYTVTFYPGGTATKIDITANLPYFSYTDKNGIQQSGWTYGGIQSGIWIALYEKAYAQLKGGYPAIEGNDPLSPQAWTGAAYTDLTGNASERAGKFTASTSVVSAPSLDTIARWLTAGKAVVTSSNPYTNGLLIFPDAPNPFVDGFIDVPAQPVGDNGAAQGASQTNVVDSRHEYVVESVDTKNRTITLANPWGSKSGTPWQFRITEGVYHKSFMDAAAVQLPSVPGDYPPPNVA</sequence>
<comment type="caution">
    <text evidence="8">The sequence shown here is derived from an EMBL/GenBank/DDBJ whole genome shotgun (WGS) entry which is preliminary data.</text>
</comment>
<protein>
    <submittedName>
        <fullName evidence="8">C2 family cysteine protease</fullName>
    </submittedName>
</protein>
<evidence type="ECO:0000313" key="9">
    <source>
        <dbReference type="Proteomes" id="UP001597417"/>
    </source>
</evidence>
<feature type="domain" description="Calpain catalytic" evidence="7">
    <location>
        <begin position="189"/>
        <end position="430"/>
    </location>
</feature>
<dbReference type="PANTHER" id="PTHR10183">
    <property type="entry name" value="CALPAIN"/>
    <property type="match status" value="1"/>
</dbReference>
<dbReference type="PANTHER" id="PTHR10183:SF379">
    <property type="entry name" value="CALPAIN-5"/>
    <property type="match status" value="1"/>
</dbReference>
<evidence type="ECO:0000256" key="1">
    <source>
        <dbReference type="ARBA" id="ARBA00007623"/>
    </source>
</evidence>
<dbReference type="InterPro" id="IPR022684">
    <property type="entry name" value="Calpain_cysteine_protease"/>
</dbReference>
<evidence type="ECO:0000256" key="5">
    <source>
        <dbReference type="PROSITE-ProRule" id="PRU00239"/>
    </source>
</evidence>
<keyword evidence="6" id="KW-0732">Signal</keyword>
<organism evidence="8 9">
    <name type="scientific">Amycolatopsis pigmentata</name>
    <dbReference type="NCBI Taxonomy" id="450801"/>
    <lineage>
        <taxon>Bacteria</taxon>
        <taxon>Bacillati</taxon>
        <taxon>Actinomycetota</taxon>
        <taxon>Actinomycetes</taxon>
        <taxon>Pseudonocardiales</taxon>
        <taxon>Pseudonocardiaceae</taxon>
        <taxon>Amycolatopsis</taxon>
    </lineage>
</organism>
<dbReference type="InterPro" id="IPR038765">
    <property type="entry name" value="Papain-like_cys_pep_sf"/>
</dbReference>
<evidence type="ECO:0000256" key="3">
    <source>
        <dbReference type="ARBA" id="ARBA00022801"/>
    </source>
</evidence>
<dbReference type="GO" id="GO:0008233">
    <property type="term" value="F:peptidase activity"/>
    <property type="evidence" value="ECO:0007669"/>
    <property type="project" value="UniProtKB-KW"/>
</dbReference>
<name>A0ABW5G4H3_9PSEU</name>
<evidence type="ECO:0000256" key="2">
    <source>
        <dbReference type="ARBA" id="ARBA00022670"/>
    </source>
</evidence>
<dbReference type="SUPFAM" id="SSF54001">
    <property type="entry name" value="Cysteine proteinases"/>
    <property type="match status" value="1"/>
</dbReference>
<keyword evidence="2 5" id="KW-0645">Protease</keyword>
<accession>A0ABW5G4H3</accession>